<sequence length="454" mass="52032">MKKGRGNMTRHKEEDVVYLFISKGRTMEHYSDDEEASEVNFGEEKVGFQQVMAVAGEWISDFLFLTLCRTFKDGKLEEFNEALSVFETISQSPSLKGAAGNEKTLICAFLSRVIHGKQLDVQFEEDEHVKPLMSAFKIWLNLENTVADESLFENITILLLVQSVAVCLEAGQRSAASSALKWLQEHHELPQNLRVKLSTVVAQRDPYHPFLMSFSFSRLKETTQSFLDAYLKRNPSDFLLKAATKMVQSSRNLQGLEDVDSQDGSHSETEDSAQENKKLKQKLLPTKKNAVRKPNPIKKPATEFSKSESSRKRQLLPTKIEEWSPDIVKKPQVSLTRLSKTGRFIFLFHTCIISRRYLQVYKHEHNSPPPPPPPPPSEICQMKTTKSLKPCNMVKTRKPPQKWTPQLDKFLTEGVKRHGRGNWSHILMDYDFEGRTGTMLKDRWRVLLKAHKVS</sequence>
<dbReference type="PROSITE" id="PS51294">
    <property type="entry name" value="HTH_MYB"/>
    <property type="match status" value="1"/>
</dbReference>
<reference evidence="6" key="3">
    <citation type="submission" date="2025-09" db="UniProtKB">
        <authorList>
            <consortium name="Ensembl"/>
        </authorList>
    </citation>
    <scope>IDENTIFICATION</scope>
    <source>
        <strain evidence="6">Hd-rR</strain>
    </source>
</reference>
<dbReference type="CDD" id="cd11660">
    <property type="entry name" value="SANT_TRF"/>
    <property type="match status" value="1"/>
</dbReference>
<dbReference type="Proteomes" id="UP000001038">
    <property type="component" value="Chromosome 20"/>
</dbReference>
<dbReference type="Pfam" id="PF00249">
    <property type="entry name" value="Myb_DNA-binding"/>
    <property type="match status" value="1"/>
</dbReference>
<dbReference type="InterPro" id="IPR001005">
    <property type="entry name" value="SANT/Myb"/>
</dbReference>
<dbReference type="InParanoid" id="A0A3B3HU23"/>
<feature type="compositionally biased region" description="Basic and acidic residues" evidence="3">
    <location>
        <begin position="263"/>
        <end position="278"/>
    </location>
</feature>
<dbReference type="PANTHER" id="PTHR46734">
    <property type="entry name" value="TELOMERIC REPEAT-BINDING FACTOR 1 TERF1"/>
    <property type="match status" value="1"/>
</dbReference>
<dbReference type="GO" id="GO:1905839">
    <property type="term" value="P:negative regulation of telomeric D-loop disassembly"/>
    <property type="evidence" value="ECO:0000318"/>
    <property type="project" value="GO_Central"/>
</dbReference>
<comment type="subcellular location">
    <subcellularLocation>
        <location evidence="2">Nucleus</location>
    </subcellularLocation>
</comment>
<dbReference type="PROSITE" id="PS50090">
    <property type="entry name" value="MYB_LIKE"/>
    <property type="match status" value="1"/>
</dbReference>
<reference evidence="6" key="2">
    <citation type="submission" date="2025-08" db="UniProtKB">
        <authorList>
            <consortium name="Ensembl"/>
        </authorList>
    </citation>
    <scope>IDENTIFICATION</scope>
    <source>
        <strain evidence="6">Hd-rR</strain>
    </source>
</reference>
<gene>
    <name evidence="6" type="primary">TERF1</name>
    <name evidence="6" type="synonym">terf1</name>
</gene>
<dbReference type="FunFam" id="1.25.40.210:FF:000001">
    <property type="entry name" value="Telomeric repeat-binding factor"/>
    <property type="match status" value="1"/>
</dbReference>
<dbReference type="Gene3D" id="1.25.40.210">
    <property type="entry name" value="Telomere repeat-binding factor, dimerisation domain"/>
    <property type="match status" value="1"/>
</dbReference>
<dbReference type="Ensembl" id="ENSORLT00000035959.1">
    <property type="protein sequence ID" value="ENSORLP00000035250.1"/>
    <property type="gene ID" value="ENSORLG00000008002.2"/>
</dbReference>
<keyword evidence="2" id="KW-0779">Telomere</keyword>
<feature type="region of interest" description="Disordered" evidence="3">
    <location>
        <begin position="253"/>
        <end position="317"/>
    </location>
</feature>
<keyword evidence="7" id="KW-1185">Reference proteome</keyword>
<proteinExistence type="predicted"/>
<evidence type="ECO:0000256" key="1">
    <source>
        <dbReference type="ARBA" id="ARBA00023242"/>
    </source>
</evidence>
<comment type="subunit">
    <text evidence="2">Homodimer.</text>
</comment>
<dbReference type="SUPFAM" id="SSF63600">
    <property type="entry name" value="Telomeric repeat binding factor (TRF) dimerisation domain"/>
    <property type="match status" value="1"/>
</dbReference>
<evidence type="ECO:0000259" key="5">
    <source>
        <dbReference type="PROSITE" id="PS51294"/>
    </source>
</evidence>
<dbReference type="GO" id="GO:0000783">
    <property type="term" value="C:nuclear telomere cap complex"/>
    <property type="evidence" value="ECO:0000318"/>
    <property type="project" value="GO_Central"/>
</dbReference>
<dbReference type="Bgee" id="ENSORLG00000008002">
    <property type="expression patterns" value="Expressed in animal zygote and 12 other cell types or tissues"/>
</dbReference>
<dbReference type="GO" id="GO:0007004">
    <property type="term" value="P:telomere maintenance via telomerase"/>
    <property type="evidence" value="ECO:0000318"/>
    <property type="project" value="GO_Central"/>
</dbReference>
<dbReference type="GO" id="GO:0042803">
    <property type="term" value="F:protein homodimerization activity"/>
    <property type="evidence" value="ECO:0007669"/>
    <property type="project" value="UniProtKB-UniRule"/>
</dbReference>
<dbReference type="AlphaFoldDB" id="A0A3B3HU23"/>
<feature type="domain" description="HTH myb-type" evidence="5">
    <location>
        <begin position="401"/>
        <end position="452"/>
    </location>
</feature>
<dbReference type="InterPro" id="IPR052450">
    <property type="entry name" value="TRBD-Containing_Protein"/>
</dbReference>
<dbReference type="SMART" id="SM00717">
    <property type="entry name" value="SANT"/>
    <property type="match status" value="1"/>
</dbReference>
<evidence type="ECO:0000313" key="6">
    <source>
        <dbReference type="Ensembl" id="ENSORLP00000035250.1"/>
    </source>
</evidence>
<dbReference type="GO" id="GO:0003691">
    <property type="term" value="F:double-stranded telomeric DNA binding"/>
    <property type="evidence" value="ECO:0000318"/>
    <property type="project" value="GO_Central"/>
</dbReference>
<keyword evidence="2" id="KW-0158">Chromosome</keyword>
<dbReference type="SUPFAM" id="SSF46689">
    <property type="entry name" value="Homeodomain-like"/>
    <property type="match status" value="1"/>
</dbReference>
<reference evidence="6 7" key="1">
    <citation type="journal article" date="2007" name="Nature">
        <title>The medaka draft genome and insights into vertebrate genome evolution.</title>
        <authorList>
            <person name="Kasahara M."/>
            <person name="Naruse K."/>
            <person name="Sasaki S."/>
            <person name="Nakatani Y."/>
            <person name="Qu W."/>
            <person name="Ahsan B."/>
            <person name="Yamada T."/>
            <person name="Nagayasu Y."/>
            <person name="Doi K."/>
            <person name="Kasai Y."/>
            <person name="Jindo T."/>
            <person name="Kobayashi D."/>
            <person name="Shimada A."/>
            <person name="Toyoda A."/>
            <person name="Kuroki Y."/>
            <person name="Fujiyama A."/>
            <person name="Sasaki T."/>
            <person name="Shimizu A."/>
            <person name="Asakawa S."/>
            <person name="Shimizu N."/>
            <person name="Hashimoto S."/>
            <person name="Yang J."/>
            <person name="Lee Y."/>
            <person name="Matsushima K."/>
            <person name="Sugano S."/>
            <person name="Sakaizumi M."/>
            <person name="Narita T."/>
            <person name="Ohishi K."/>
            <person name="Haga S."/>
            <person name="Ohta F."/>
            <person name="Nomoto H."/>
            <person name="Nogata K."/>
            <person name="Morishita T."/>
            <person name="Endo T."/>
            <person name="Shin-I T."/>
            <person name="Takeda H."/>
            <person name="Morishita S."/>
            <person name="Kohara Y."/>
        </authorList>
    </citation>
    <scope>NUCLEOTIDE SEQUENCE [LARGE SCALE GENOMIC DNA]</scope>
    <source>
        <strain evidence="6 7">Hd-rR</strain>
    </source>
</reference>
<evidence type="ECO:0000256" key="3">
    <source>
        <dbReference type="SAM" id="MobiDB-lite"/>
    </source>
</evidence>
<evidence type="ECO:0000259" key="4">
    <source>
        <dbReference type="PROSITE" id="PS50090"/>
    </source>
</evidence>
<dbReference type="PIRSF" id="PIRSF038016">
    <property type="entry name" value="Telomere_bd-1_Pin2"/>
    <property type="match status" value="1"/>
</dbReference>
<dbReference type="Gene3D" id="1.10.10.60">
    <property type="entry name" value="Homeodomain-like"/>
    <property type="match status" value="1"/>
</dbReference>
<keyword evidence="2" id="KW-0238">DNA-binding</keyword>
<dbReference type="InterPro" id="IPR036507">
    <property type="entry name" value="Telomere_rpt-bd_fac_dimer_sf"/>
</dbReference>
<dbReference type="InterPro" id="IPR017930">
    <property type="entry name" value="Myb_dom"/>
</dbReference>
<name>A0A3B3HU23_ORYLA</name>
<dbReference type="InterPro" id="IPR017357">
    <property type="entry name" value="TERF1/2"/>
</dbReference>
<comment type="function">
    <text evidence="2">Binds the telomeric double-stranded 5'-TTAGGG-3' repeat.</text>
</comment>
<accession>A0A3B3HU23</accession>
<dbReference type="PANTHER" id="PTHR46734:SF1">
    <property type="entry name" value="TELOMERIC REPEAT-BINDING FACTOR 1"/>
    <property type="match status" value="1"/>
</dbReference>
<protein>
    <recommendedName>
        <fullName evidence="2">Telomeric repeat-binding factor</fullName>
    </recommendedName>
</protein>
<dbReference type="InterPro" id="IPR009057">
    <property type="entry name" value="Homeodomain-like_sf"/>
</dbReference>
<evidence type="ECO:0000256" key="2">
    <source>
        <dbReference type="PIRNR" id="PIRNR038016"/>
    </source>
</evidence>
<dbReference type="GeneTree" id="ENSGT00940000155268"/>
<feature type="domain" description="Myb-like" evidence="4">
    <location>
        <begin position="395"/>
        <end position="448"/>
    </location>
</feature>
<evidence type="ECO:0000313" key="7">
    <source>
        <dbReference type="Proteomes" id="UP000001038"/>
    </source>
</evidence>
<keyword evidence="2" id="KW-0131">Cell cycle</keyword>
<organism evidence="6 7">
    <name type="scientific">Oryzias latipes</name>
    <name type="common">Japanese rice fish</name>
    <name type="synonym">Japanese killifish</name>
    <dbReference type="NCBI Taxonomy" id="8090"/>
    <lineage>
        <taxon>Eukaryota</taxon>
        <taxon>Metazoa</taxon>
        <taxon>Chordata</taxon>
        <taxon>Craniata</taxon>
        <taxon>Vertebrata</taxon>
        <taxon>Euteleostomi</taxon>
        <taxon>Actinopterygii</taxon>
        <taxon>Neopterygii</taxon>
        <taxon>Teleostei</taxon>
        <taxon>Neoteleostei</taxon>
        <taxon>Acanthomorphata</taxon>
        <taxon>Ovalentaria</taxon>
        <taxon>Atherinomorphae</taxon>
        <taxon>Beloniformes</taxon>
        <taxon>Adrianichthyidae</taxon>
        <taxon>Oryziinae</taxon>
        <taxon>Oryzias</taxon>
    </lineage>
</organism>
<keyword evidence="1 2" id="KW-0539">Nucleus</keyword>
<dbReference type="STRING" id="8090.ENSORLP00000035250"/>